<protein>
    <recommendedName>
        <fullName evidence="4">Secreted protein</fullName>
    </recommendedName>
</protein>
<dbReference type="STRING" id="1249552.PS2015_1744"/>
<accession>A0A0S2KDK3</accession>
<feature type="chain" id="PRO_5006601672" description="Secreted protein" evidence="1">
    <location>
        <begin position="35"/>
        <end position="401"/>
    </location>
</feature>
<dbReference type="KEGG" id="pspi:PS2015_1744"/>
<dbReference type="Proteomes" id="UP000065641">
    <property type="component" value="Chromosome"/>
</dbReference>
<dbReference type="RefSeq" id="WP_058021836.1">
    <property type="nucleotide sequence ID" value="NZ_CP013189.1"/>
</dbReference>
<proteinExistence type="predicted"/>
<dbReference type="PROSITE" id="PS51257">
    <property type="entry name" value="PROKAR_LIPOPROTEIN"/>
    <property type="match status" value="1"/>
</dbReference>
<dbReference type="EMBL" id="CP013189">
    <property type="protein sequence ID" value="ALO46395.1"/>
    <property type="molecule type" value="Genomic_DNA"/>
</dbReference>
<feature type="signal peptide" evidence="1">
    <location>
        <begin position="1"/>
        <end position="34"/>
    </location>
</feature>
<keyword evidence="1" id="KW-0732">Signal</keyword>
<gene>
    <name evidence="2" type="ORF">PS2015_1744</name>
</gene>
<keyword evidence="3" id="KW-1185">Reference proteome</keyword>
<evidence type="ECO:0000313" key="3">
    <source>
        <dbReference type="Proteomes" id="UP000065641"/>
    </source>
</evidence>
<organism evidence="2 3">
    <name type="scientific">Pseudohongiella spirulinae</name>
    <dbReference type="NCBI Taxonomy" id="1249552"/>
    <lineage>
        <taxon>Bacteria</taxon>
        <taxon>Pseudomonadati</taxon>
        <taxon>Pseudomonadota</taxon>
        <taxon>Gammaproteobacteria</taxon>
        <taxon>Pseudomonadales</taxon>
        <taxon>Pseudohongiellaceae</taxon>
        <taxon>Pseudohongiella</taxon>
    </lineage>
</organism>
<reference evidence="2 3" key="1">
    <citation type="submission" date="2015-11" db="EMBL/GenBank/DDBJ databases">
        <authorList>
            <person name="Zhang Y."/>
            <person name="Guo Z."/>
        </authorList>
    </citation>
    <scope>NUCLEOTIDE SEQUENCE [LARGE SCALE GENOMIC DNA]</scope>
    <source>
        <strain evidence="2 3">KCTC 32221</strain>
    </source>
</reference>
<dbReference type="AlphaFoldDB" id="A0A0S2KDK3"/>
<evidence type="ECO:0008006" key="4">
    <source>
        <dbReference type="Google" id="ProtNLM"/>
    </source>
</evidence>
<evidence type="ECO:0000313" key="2">
    <source>
        <dbReference type="EMBL" id="ALO46395.1"/>
    </source>
</evidence>
<sequence precursor="true">MNTRLRGKSLHAISALISAFIMSLSLLVTTTAIACETPTGANVDAIFDGIQVNLRGCYGEDNDRSELTLWVRQELRKAEIPSTGRLEESHLQAVEAIVQRLANTVSSEAIRLENANLAGASAVRTVAERLRGEAPSQTTDALRQARDSDGGWQFALEEDRYGPSVNNVPLLQPINTILTPNCQAQPASDGCQQATESLEQLLRVANLMQQVNQRADRTLGINLHAFQRNNVMWDLYSNEARVQYPWEMLLNGHLYQSDIRQRERTSGRELALVDRIPPERQIILLHPSIGMEYVDEASDGSRFEPAVVMEWIGFNTWKFAGSGTDVRMRRPLGVSLITTYSDRDGSKNVGHGLALHWNNKLTTGLSWRSDGDIGVFISIGLADRFSSEKSRLEKVLGWLGR</sequence>
<name>A0A0S2KDK3_9GAMM</name>
<evidence type="ECO:0000256" key="1">
    <source>
        <dbReference type="SAM" id="SignalP"/>
    </source>
</evidence>
<dbReference type="OrthoDB" id="5811212at2"/>